<name>F8KPZ4_HELBC</name>
<dbReference type="Proteomes" id="UP000008387">
    <property type="component" value="Chromosome"/>
</dbReference>
<proteinExistence type="predicted"/>
<reference evidence="1 2" key="1">
    <citation type="journal article" date="2011" name="J. Bacteriol.">
        <title>Genome sequence of Helicobacter bizzozeronii strain CIII-1, an isolate from human gastric mucosa.</title>
        <authorList>
            <person name="Schott T."/>
            <person name="Rossi M."/>
            <person name="Hanninen M.L."/>
        </authorList>
    </citation>
    <scope>NUCLEOTIDE SEQUENCE [LARGE SCALE GENOMIC DNA]</scope>
    <source>
        <strain evidence="1 2">CIII-1</strain>
    </source>
</reference>
<dbReference type="EMBL" id="FR871757">
    <property type="protein sequence ID" value="CCB79153.1"/>
    <property type="molecule type" value="Genomic_DNA"/>
</dbReference>
<keyword evidence="2" id="KW-1185">Reference proteome</keyword>
<dbReference type="STRING" id="1002804.HBZC1_01670"/>
<dbReference type="KEGG" id="hbi:HBZC1_01670"/>
<dbReference type="AlphaFoldDB" id="F8KPZ4"/>
<evidence type="ECO:0000313" key="2">
    <source>
        <dbReference type="Proteomes" id="UP000008387"/>
    </source>
</evidence>
<protein>
    <submittedName>
        <fullName evidence="1">Uncharacterized protein</fullName>
    </submittedName>
</protein>
<accession>F8KPZ4</accession>
<evidence type="ECO:0000313" key="1">
    <source>
        <dbReference type="EMBL" id="CCB79153.1"/>
    </source>
</evidence>
<organism evidence="1 2">
    <name type="scientific">Helicobacter bizzozeronii (strain CIII-1)</name>
    <dbReference type="NCBI Taxonomy" id="1002804"/>
    <lineage>
        <taxon>Bacteria</taxon>
        <taxon>Pseudomonadati</taxon>
        <taxon>Campylobacterota</taxon>
        <taxon>Epsilonproteobacteria</taxon>
        <taxon>Campylobacterales</taxon>
        <taxon>Helicobacteraceae</taxon>
        <taxon>Helicobacter</taxon>
    </lineage>
</organism>
<sequence>MLWANPLPTGEELLREEHQAQLPKTPIKAVFFSQKRPYTSWTRDYGIWQTQNILEIEAIVSQVRINKISLNRGMCALLPQLPSYVLKLHEKMRYEVFCEGRLRVEVQTDFGTQILHLQEDLPTPMP</sequence>
<gene>
    <name evidence="1" type="ordered locus">HBZC1_01670</name>
</gene>
<dbReference type="HOGENOM" id="CLU_1978445_0_0_7"/>